<comment type="caution">
    <text evidence="1">The sequence shown here is derived from an EMBL/GenBank/DDBJ whole genome shotgun (WGS) entry which is preliminary data.</text>
</comment>
<keyword evidence="2" id="KW-1185">Reference proteome</keyword>
<proteinExistence type="predicted"/>
<protein>
    <submittedName>
        <fullName evidence="1">Uncharacterized protein</fullName>
    </submittedName>
</protein>
<dbReference type="EMBL" id="JAYGII010000046">
    <property type="protein sequence ID" value="MEA5446663.1"/>
    <property type="molecule type" value="Genomic_DNA"/>
</dbReference>
<dbReference type="Proteomes" id="UP001302316">
    <property type="component" value="Unassembled WGS sequence"/>
</dbReference>
<reference evidence="1 2" key="1">
    <citation type="submission" date="2023-12" db="EMBL/GenBank/DDBJ databases">
        <title>Whole-genome sequencing of halo(alkali)philic microorganisms from hypersaline lakes.</title>
        <authorList>
            <person name="Sorokin D.Y."/>
            <person name="Merkel A.Y."/>
            <person name="Messina E."/>
            <person name="Yakimov M."/>
        </authorList>
    </citation>
    <scope>NUCLEOTIDE SEQUENCE [LARGE SCALE GENOMIC DNA]</scope>
    <source>
        <strain evidence="1 2">AB-CW1</strain>
    </source>
</reference>
<dbReference type="RefSeq" id="WP_346053091.1">
    <property type="nucleotide sequence ID" value="NZ_JAYGII010000046.1"/>
</dbReference>
<dbReference type="AlphaFoldDB" id="A0AAP6JGZ1"/>
<accession>A0AAP6JGZ1</accession>
<organism evidence="1 2">
    <name type="scientific">Natronospira elongata</name>
    <dbReference type="NCBI Taxonomy" id="3110268"/>
    <lineage>
        <taxon>Bacteria</taxon>
        <taxon>Pseudomonadati</taxon>
        <taxon>Pseudomonadota</taxon>
        <taxon>Gammaproteobacteria</taxon>
        <taxon>Natronospirales</taxon>
        <taxon>Natronospiraceae</taxon>
        <taxon>Natronospira</taxon>
    </lineage>
</organism>
<sequence length="53" mass="6151">MEWLQDFVELEVGFQGESATVPKEFRQVITLRLTQQLMRDNLTIGLKADLRDA</sequence>
<gene>
    <name evidence="1" type="ORF">VCB98_12620</name>
</gene>
<evidence type="ECO:0000313" key="2">
    <source>
        <dbReference type="Proteomes" id="UP001302316"/>
    </source>
</evidence>
<name>A0AAP6JGZ1_9GAMM</name>
<evidence type="ECO:0000313" key="1">
    <source>
        <dbReference type="EMBL" id="MEA5446663.1"/>
    </source>
</evidence>